<sequence>MLLFNPDHTPSSLESLAILPSHMLGWVVDSTSASSGGTNARYEISTAAINMVLSTFNTGPPQ</sequence>
<gene>
    <name evidence="1" type="ORF">ABT39_MTgene133</name>
    <name evidence="2" type="ORF">ABT39_MTgene150</name>
    <name evidence="3" type="ORF">ABT39_MTgene157</name>
</gene>
<dbReference type="AlphaFoldDB" id="A0A101M3P2"/>
<proteinExistence type="predicted"/>
<evidence type="ECO:0000313" key="3">
    <source>
        <dbReference type="EMBL" id="KUM50314.1"/>
    </source>
</evidence>
<geneLocation type="mitochondrion" evidence="2"/>
<name>A0A101M3P2_PICGL</name>
<comment type="caution">
    <text evidence="2">The sequence shown here is derived from an EMBL/GenBank/DDBJ whole genome shotgun (WGS) entry which is preliminary data.</text>
</comment>
<reference evidence="2" key="1">
    <citation type="journal article" date="2015" name="Genome Biol. Evol.">
        <title>Organellar Genomes of White Spruce (Picea glauca): Assembly and Annotation.</title>
        <authorList>
            <person name="Jackman S.D."/>
            <person name="Warren R.L."/>
            <person name="Gibb E.A."/>
            <person name="Vandervalk B.P."/>
            <person name="Mohamadi H."/>
            <person name="Chu J."/>
            <person name="Raymond A."/>
            <person name="Pleasance S."/>
            <person name="Coope R."/>
            <person name="Wildung M.R."/>
            <person name="Ritland C.E."/>
            <person name="Bousquet J."/>
            <person name="Jones S.J."/>
            <person name="Bohlmann J."/>
            <person name="Birol I."/>
        </authorList>
    </citation>
    <scope>NUCLEOTIDE SEQUENCE [LARGE SCALE GENOMIC DNA]</scope>
    <source>
        <tissue evidence="2">Flushing bud</tissue>
    </source>
</reference>
<keyword evidence="2" id="KW-0496">Mitochondrion</keyword>
<protein>
    <submittedName>
        <fullName evidence="2">Uncharacterized protein</fullName>
    </submittedName>
</protein>
<accession>A0A101M3P2</accession>
<dbReference type="EMBL" id="LKAM01000001">
    <property type="protein sequence ID" value="KUM50314.1"/>
    <property type="molecule type" value="Genomic_DNA"/>
</dbReference>
<dbReference type="EMBL" id="LKAM01000001">
    <property type="protein sequence ID" value="KUM50307.1"/>
    <property type="molecule type" value="Genomic_DNA"/>
</dbReference>
<organism evidence="2">
    <name type="scientific">Picea glauca</name>
    <name type="common">White spruce</name>
    <name type="synonym">Pinus glauca</name>
    <dbReference type="NCBI Taxonomy" id="3330"/>
    <lineage>
        <taxon>Eukaryota</taxon>
        <taxon>Viridiplantae</taxon>
        <taxon>Streptophyta</taxon>
        <taxon>Embryophyta</taxon>
        <taxon>Tracheophyta</taxon>
        <taxon>Spermatophyta</taxon>
        <taxon>Pinopsida</taxon>
        <taxon>Pinidae</taxon>
        <taxon>Conifers I</taxon>
        <taxon>Pinales</taxon>
        <taxon>Pinaceae</taxon>
        <taxon>Picea</taxon>
    </lineage>
</organism>
<dbReference type="EMBL" id="LKAM01000001">
    <property type="protein sequence ID" value="KUM50290.1"/>
    <property type="molecule type" value="Genomic_DNA"/>
</dbReference>
<evidence type="ECO:0000313" key="2">
    <source>
        <dbReference type="EMBL" id="KUM50307.1"/>
    </source>
</evidence>
<evidence type="ECO:0000313" key="1">
    <source>
        <dbReference type="EMBL" id="KUM50290.1"/>
    </source>
</evidence>